<evidence type="ECO:0000256" key="2">
    <source>
        <dbReference type="ARBA" id="ARBA00023002"/>
    </source>
</evidence>
<dbReference type="GO" id="GO:0005811">
    <property type="term" value="C:lipid droplet"/>
    <property type="evidence" value="ECO:0007669"/>
    <property type="project" value="TreeGrafter"/>
</dbReference>
<dbReference type="GO" id="GO:0005783">
    <property type="term" value="C:endoplasmic reticulum"/>
    <property type="evidence" value="ECO:0007669"/>
    <property type="project" value="TreeGrafter"/>
</dbReference>
<dbReference type="PRINTS" id="PR00081">
    <property type="entry name" value="GDHRDH"/>
</dbReference>
<evidence type="ECO:0000256" key="1">
    <source>
        <dbReference type="ARBA" id="ARBA00006484"/>
    </source>
</evidence>
<dbReference type="PANTHER" id="PTHR44169">
    <property type="entry name" value="NADPH-DEPENDENT 1-ACYLDIHYDROXYACETONE PHOSPHATE REDUCTASE"/>
    <property type="match status" value="1"/>
</dbReference>
<dbReference type="AlphaFoldDB" id="A0A6A5QP60"/>
<keyword evidence="2" id="KW-0560">Oxidoreductase</keyword>
<dbReference type="GO" id="GO:0019433">
    <property type="term" value="P:triglyceride catabolic process"/>
    <property type="evidence" value="ECO:0007669"/>
    <property type="project" value="TreeGrafter"/>
</dbReference>
<dbReference type="GO" id="GO:0000140">
    <property type="term" value="F:acylglycerone-phosphate reductase (NADP+) activity"/>
    <property type="evidence" value="ECO:0007669"/>
    <property type="project" value="TreeGrafter"/>
</dbReference>
<dbReference type="Pfam" id="PF00106">
    <property type="entry name" value="adh_short"/>
    <property type="match status" value="1"/>
</dbReference>
<dbReference type="GO" id="GO:0006654">
    <property type="term" value="P:phosphatidic acid biosynthetic process"/>
    <property type="evidence" value="ECO:0007669"/>
    <property type="project" value="TreeGrafter"/>
</dbReference>
<evidence type="ECO:0000313" key="3">
    <source>
        <dbReference type="EMBL" id="KAF1915827.1"/>
    </source>
</evidence>
<dbReference type="OrthoDB" id="191139at2759"/>
<dbReference type="PANTHER" id="PTHR44169:SF6">
    <property type="entry name" value="NADPH-DEPENDENT 1-ACYLDIHYDROXYACETONE PHOSPHATE REDUCTASE"/>
    <property type="match status" value="1"/>
</dbReference>
<evidence type="ECO:0000313" key="4">
    <source>
        <dbReference type="Proteomes" id="UP000800096"/>
    </source>
</evidence>
<dbReference type="InterPro" id="IPR002347">
    <property type="entry name" value="SDR_fam"/>
</dbReference>
<organism evidence="3 4">
    <name type="scientific">Ampelomyces quisqualis</name>
    <name type="common">Powdery mildew agent</name>
    <dbReference type="NCBI Taxonomy" id="50730"/>
    <lineage>
        <taxon>Eukaryota</taxon>
        <taxon>Fungi</taxon>
        <taxon>Dikarya</taxon>
        <taxon>Ascomycota</taxon>
        <taxon>Pezizomycotina</taxon>
        <taxon>Dothideomycetes</taxon>
        <taxon>Pleosporomycetidae</taxon>
        <taxon>Pleosporales</taxon>
        <taxon>Pleosporineae</taxon>
        <taxon>Phaeosphaeriaceae</taxon>
        <taxon>Ampelomyces</taxon>
    </lineage>
</organism>
<dbReference type="Gene3D" id="3.40.50.720">
    <property type="entry name" value="NAD(P)-binding Rossmann-like Domain"/>
    <property type="match status" value="1"/>
</dbReference>
<evidence type="ECO:0008006" key="5">
    <source>
        <dbReference type="Google" id="ProtNLM"/>
    </source>
</evidence>
<gene>
    <name evidence="3" type="ORF">BDU57DRAFT_207345</name>
</gene>
<dbReference type="Proteomes" id="UP000800096">
    <property type="component" value="Unassembled WGS sequence"/>
</dbReference>
<dbReference type="InterPro" id="IPR036291">
    <property type="entry name" value="NAD(P)-bd_dom_sf"/>
</dbReference>
<protein>
    <recommendedName>
        <fullName evidence="5">NAD(P)-binding protein</fullName>
    </recommendedName>
</protein>
<keyword evidence="4" id="KW-1185">Reference proteome</keyword>
<comment type="similarity">
    <text evidence="1">Belongs to the short-chain dehydrogenases/reductases (SDR) family.</text>
</comment>
<accession>A0A6A5QP60</accession>
<dbReference type="SUPFAM" id="SSF51735">
    <property type="entry name" value="NAD(P)-binding Rossmann-fold domains"/>
    <property type="match status" value="1"/>
</dbReference>
<proteinExistence type="inferred from homology"/>
<dbReference type="EMBL" id="ML979135">
    <property type="protein sequence ID" value="KAF1915827.1"/>
    <property type="molecule type" value="Genomic_DNA"/>
</dbReference>
<dbReference type="GO" id="GO:0004806">
    <property type="term" value="F:triacylglycerol lipase activity"/>
    <property type="evidence" value="ECO:0007669"/>
    <property type="project" value="TreeGrafter"/>
</dbReference>
<name>A0A6A5QP60_AMPQU</name>
<sequence length="142" mass="15334">MSTRLVVVTGSHRGTGQGIIHLLAKTQHEPPLTIYATSRVGPDLHIKPSYKNKVRYGKLDVGDKHSIKTFLSSTIKEGQAISVLICNAGINHNSNETSELAAQTIDVNYHGTKSMCEIFLDQGGMAKNKGSRIVNVSSTACQ</sequence>
<reference evidence="3" key="1">
    <citation type="journal article" date="2020" name="Stud. Mycol.">
        <title>101 Dothideomycetes genomes: a test case for predicting lifestyles and emergence of pathogens.</title>
        <authorList>
            <person name="Haridas S."/>
            <person name="Albert R."/>
            <person name="Binder M."/>
            <person name="Bloem J."/>
            <person name="Labutti K."/>
            <person name="Salamov A."/>
            <person name="Andreopoulos B."/>
            <person name="Baker S."/>
            <person name="Barry K."/>
            <person name="Bills G."/>
            <person name="Bluhm B."/>
            <person name="Cannon C."/>
            <person name="Castanera R."/>
            <person name="Culley D."/>
            <person name="Daum C."/>
            <person name="Ezra D."/>
            <person name="Gonzalez J."/>
            <person name="Henrissat B."/>
            <person name="Kuo A."/>
            <person name="Liang C."/>
            <person name="Lipzen A."/>
            <person name="Lutzoni F."/>
            <person name="Magnuson J."/>
            <person name="Mondo S."/>
            <person name="Nolan M."/>
            <person name="Ohm R."/>
            <person name="Pangilinan J."/>
            <person name="Park H.-J."/>
            <person name="Ramirez L."/>
            <person name="Alfaro M."/>
            <person name="Sun H."/>
            <person name="Tritt A."/>
            <person name="Yoshinaga Y."/>
            <person name="Zwiers L.-H."/>
            <person name="Turgeon B."/>
            <person name="Goodwin S."/>
            <person name="Spatafora J."/>
            <person name="Crous P."/>
            <person name="Grigoriev I."/>
        </authorList>
    </citation>
    <scope>NUCLEOTIDE SEQUENCE</scope>
    <source>
        <strain evidence="3">HMLAC05119</strain>
    </source>
</reference>